<proteinExistence type="predicted"/>
<organism evidence="2 3">
    <name type="scientific">Hyaloscypha variabilis (strain UAMH 11265 / GT02V1 / F)</name>
    <name type="common">Meliniomyces variabilis</name>
    <dbReference type="NCBI Taxonomy" id="1149755"/>
    <lineage>
        <taxon>Eukaryota</taxon>
        <taxon>Fungi</taxon>
        <taxon>Dikarya</taxon>
        <taxon>Ascomycota</taxon>
        <taxon>Pezizomycotina</taxon>
        <taxon>Leotiomycetes</taxon>
        <taxon>Helotiales</taxon>
        <taxon>Hyaloscyphaceae</taxon>
        <taxon>Hyaloscypha</taxon>
        <taxon>Hyaloscypha variabilis</taxon>
    </lineage>
</organism>
<sequence length="119" mass="12813">MVRPFADFSSKLAATVAANSAKHTLQEGIFRTSFYQDFGALSLSGASGDQTENIPFGLPSRVPAGNTYTASSKWAKPAKTVESKTTTPVAVPPRRGYASDTEDEMWPGIWFAFLPTFCG</sequence>
<gene>
    <name evidence="2" type="ORF">L207DRAFT_592937</name>
</gene>
<protein>
    <submittedName>
        <fullName evidence="2">Uncharacterized protein</fullName>
    </submittedName>
</protein>
<evidence type="ECO:0000313" key="3">
    <source>
        <dbReference type="Proteomes" id="UP000235786"/>
    </source>
</evidence>
<name>A0A2J6QUE9_HYAVF</name>
<feature type="region of interest" description="Disordered" evidence="1">
    <location>
        <begin position="77"/>
        <end position="99"/>
    </location>
</feature>
<reference evidence="2 3" key="1">
    <citation type="submission" date="2016-04" db="EMBL/GenBank/DDBJ databases">
        <title>A degradative enzymes factory behind the ericoid mycorrhizal symbiosis.</title>
        <authorList>
            <consortium name="DOE Joint Genome Institute"/>
            <person name="Martino E."/>
            <person name="Morin E."/>
            <person name="Grelet G."/>
            <person name="Kuo A."/>
            <person name="Kohler A."/>
            <person name="Daghino S."/>
            <person name="Barry K."/>
            <person name="Choi C."/>
            <person name="Cichocki N."/>
            <person name="Clum A."/>
            <person name="Copeland A."/>
            <person name="Hainaut M."/>
            <person name="Haridas S."/>
            <person name="Labutti K."/>
            <person name="Lindquist E."/>
            <person name="Lipzen A."/>
            <person name="Khouja H.-R."/>
            <person name="Murat C."/>
            <person name="Ohm R."/>
            <person name="Olson A."/>
            <person name="Spatafora J."/>
            <person name="Veneault-Fourrey C."/>
            <person name="Henrissat B."/>
            <person name="Grigoriev I."/>
            <person name="Martin F."/>
            <person name="Perotto S."/>
        </authorList>
    </citation>
    <scope>NUCLEOTIDE SEQUENCE [LARGE SCALE GENOMIC DNA]</scope>
    <source>
        <strain evidence="2 3">F</strain>
    </source>
</reference>
<evidence type="ECO:0000256" key="1">
    <source>
        <dbReference type="SAM" id="MobiDB-lite"/>
    </source>
</evidence>
<keyword evidence="3" id="KW-1185">Reference proteome</keyword>
<dbReference type="AlphaFoldDB" id="A0A2J6QUE9"/>
<dbReference type="EMBL" id="KZ613970">
    <property type="protein sequence ID" value="PMD29887.1"/>
    <property type="molecule type" value="Genomic_DNA"/>
</dbReference>
<accession>A0A2J6QUE9</accession>
<evidence type="ECO:0000313" key="2">
    <source>
        <dbReference type="EMBL" id="PMD29887.1"/>
    </source>
</evidence>
<dbReference type="Proteomes" id="UP000235786">
    <property type="component" value="Unassembled WGS sequence"/>
</dbReference>